<dbReference type="EMBL" id="VWOX01000002">
    <property type="protein sequence ID" value="KAA5546014.1"/>
    <property type="molecule type" value="Genomic_DNA"/>
</dbReference>
<reference evidence="2 3" key="1">
    <citation type="submission" date="2019-08" db="EMBL/GenBank/DDBJ databases">
        <authorList>
            <person name="Dhanesh K."/>
            <person name="Kumar G."/>
            <person name="Sasikala C."/>
            <person name="Venkata Ramana C."/>
        </authorList>
    </citation>
    <scope>NUCLEOTIDE SEQUENCE [LARGE SCALE GENOMIC DNA]</scope>
    <source>
        <strain evidence="2 3">JC645</strain>
    </source>
</reference>
<evidence type="ECO:0000313" key="3">
    <source>
        <dbReference type="Proteomes" id="UP000324479"/>
    </source>
</evidence>
<keyword evidence="2" id="KW-0808">Transferase</keyword>
<name>A0A5M6DEP3_9BACT</name>
<dbReference type="Pfam" id="PF00583">
    <property type="entry name" value="Acetyltransf_1"/>
    <property type="match status" value="1"/>
</dbReference>
<dbReference type="SUPFAM" id="SSF55729">
    <property type="entry name" value="Acyl-CoA N-acyltransferases (Nat)"/>
    <property type="match status" value="1"/>
</dbReference>
<feature type="domain" description="N-acetyltransferase" evidence="1">
    <location>
        <begin position="247"/>
        <end position="300"/>
    </location>
</feature>
<dbReference type="AlphaFoldDB" id="A0A5M6DEP3"/>
<keyword evidence="3" id="KW-1185">Reference proteome</keyword>
<dbReference type="Proteomes" id="UP000324479">
    <property type="component" value="Unassembled WGS sequence"/>
</dbReference>
<organism evidence="2 3">
    <name type="scientific">Roseiconus nitratireducens</name>
    <dbReference type="NCBI Taxonomy" id="2605748"/>
    <lineage>
        <taxon>Bacteria</taxon>
        <taxon>Pseudomonadati</taxon>
        <taxon>Planctomycetota</taxon>
        <taxon>Planctomycetia</taxon>
        <taxon>Pirellulales</taxon>
        <taxon>Pirellulaceae</taxon>
        <taxon>Roseiconus</taxon>
    </lineage>
</organism>
<dbReference type="SUPFAM" id="SSF54001">
    <property type="entry name" value="Cysteine proteinases"/>
    <property type="match status" value="1"/>
</dbReference>
<accession>A0A5M6DEP3</accession>
<dbReference type="InterPro" id="IPR000182">
    <property type="entry name" value="GNAT_dom"/>
</dbReference>
<evidence type="ECO:0000259" key="1">
    <source>
        <dbReference type="Pfam" id="PF00583"/>
    </source>
</evidence>
<dbReference type="Gene3D" id="3.90.70.10">
    <property type="entry name" value="Cysteine proteinases"/>
    <property type="match status" value="1"/>
</dbReference>
<evidence type="ECO:0000313" key="2">
    <source>
        <dbReference type="EMBL" id="KAA5546014.1"/>
    </source>
</evidence>
<gene>
    <name evidence="2" type="ORF">FYK55_03660</name>
</gene>
<proteinExistence type="predicted"/>
<dbReference type="GO" id="GO:0016747">
    <property type="term" value="F:acyltransferase activity, transferring groups other than amino-acyl groups"/>
    <property type="evidence" value="ECO:0007669"/>
    <property type="project" value="InterPro"/>
</dbReference>
<dbReference type="CDD" id="cd04301">
    <property type="entry name" value="NAT_SF"/>
    <property type="match status" value="1"/>
</dbReference>
<dbReference type="Gene3D" id="3.40.630.30">
    <property type="match status" value="1"/>
</dbReference>
<sequence length="357" mass="40048">MPEFDHFAERLASQGQGPTSGDYLWIRARQLEGTLPGEGSVGSWPISVARVMMGWGSVEERLWSPASDGDSWPWTEPEGLDAAAKLNRAWWYQRVRDAASCSRFIGSGQLPACAFDIFEQWYHSDGLIKLPSSSDHPIGGHCVSVGAVNAFRDFFTFANSWGPGWGNSGYGHLSFDYFDRFFFGGYAIPRGGRLPVFFQNLEGDHNEIEWDQLNFGMPPLPDSMIHIGEVFDAAADERKGWYIALRRGKYLEVEDFFVRPEYRRAGVGSRLLQMLKRLRDETGLSVRVWIDWADWNQANHSASEWLTSSLDLQVTASPYRWAAALAVPKGDTEFPTATPPPIPQQAVPPAICKPRLP</sequence>
<dbReference type="RefSeq" id="WP_161604286.1">
    <property type="nucleotide sequence ID" value="NZ_VWOX01000002.1"/>
</dbReference>
<protein>
    <submittedName>
        <fullName evidence="2">GNAT family N-acetyltransferase</fullName>
    </submittedName>
</protein>
<comment type="caution">
    <text evidence="2">The sequence shown here is derived from an EMBL/GenBank/DDBJ whole genome shotgun (WGS) entry which is preliminary data.</text>
</comment>
<dbReference type="InterPro" id="IPR016181">
    <property type="entry name" value="Acyl_CoA_acyltransferase"/>
</dbReference>
<dbReference type="InterPro" id="IPR038765">
    <property type="entry name" value="Papain-like_cys_pep_sf"/>
</dbReference>